<dbReference type="PROSITE" id="PS51892">
    <property type="entry name" value="SUBTILASE"/>
    <property type="match status" value="1"/>
</dbReference>
<keyword evidence="3" id="KW-0378">Hydrolase</keyword>
<dbReference type="InterPro" id="IPR015500">
    <property type="entry name" value="Peptidase_S8_subtilisin-rel"/>
</dbReference>
<proteinExistence type="inferred from homology"/>
<evidence type="ECO:0000259" key="5">
    <source>
        <dbReference type="Pfam" id="PF00082"/>
    </source>
</evidence>
<dbReference type="InterPro" id="IPR036852">
    <property type="entry name" value="Peptidase_S8/S53_dom_sf"/>
</dbReference>
<gene>
    <name evidence="6" type="ORF">S01H1_44227</name>
</gene>
<keyword evidence="2" id="KW-0645">Protease</keyword>
<protein>
    <recommendedName>
        <fullName evidence="5">Peptidase S8/S53 domain-containing protein</fullName>
    </recommendedName>
</protein>
<dbReference type="PANTHER" id="PTHR43806">
    <property type="entry name" value="PEPTIDASE S8"/>
    <property type="match status" value="1"/>
</dbReference>
<dbReference type="GO" id="GO:0004252">
    <property type="term" value="F:serine-type endopeptidase activity"/>
    <property type="evidence" value="ECO:0007669"/>
    <property type="project" value="InterPro"/>
</dbReference>
<keyword evidence="4" id="KW-0720">Serine protease</keyword>
<dbReference type="SUPFAM" id="SSF52743">
    <property type="entry name" value="Subtilisin-like"/>
    <property type="match status" value="1"/>
</dbReference>
<evidence type="ECO:0000256" key="2">
    <source>
        <dbReference type="ARBA" id="ARBA00022670"/>
    </source>
</evidence>
<evidence type="ECO:0000256" key="4">
    <source>
        <dbReference type="ARBA" id="ARBA00022825"/>
    </source>
</evidence>
<feature type="domain" description="Peptidase S8/S53" evidence="5">
    <location>
        <begin position="25"/>
        <end position="264"/>
    </location>
</feature>
<evidence type="ECO:0000256" key="3">
    <source>
        <dbReference type="ARBA" id="ARBA00022801"/>
    </source>
</evidence>
<dbReference type="PRINTS" id="PR00723">
    <property type="entry name" value="SUBTILISIN"/>
</dbReference>
<name>X0VZ19_9ZZZZ</name>
<dbReference type="Gene3D" id="3.40.50.200">
    <property type="entry name" value="Peptidase S8/S53 domain"/>
    <property type="match status" value="1"/>
</dbReference>
<dbReference type="EMBL" id="BARS01028205">
    <property type="protein sequence ID" value="GAG05726.1"/>
    <property type="molecule type" value="Genomic_DNA"/>
</dbReference>
<evidence type="ECO:0000313" key="6">
    <source>
        <dbReference type="EMBL" id="GAG05726.1"/>
    </source>
</evidence>
<feature type="non-terminal residue" evidence="6">
    <location>
        <position position="264"/>
    </location>
</feature>
<organism evidence="6">
    <name type="scientific">marine sediment metagenome</name>
    <dbReference type="NCBI Taxonomy" id="412755"/>
    <lineage>
        <taxon>unclassified sequences</taxon>
        <taxon>metagenomes</taxon>
        <taxon>ecological metagenomes</taxon>
    </lineage>
</organism>
<reference evidence="6" key="1">
    <citation type="journal article" date="2014" name="Front. Microbiol.">
        <title>High frequency of phylogenetically diverse reductive dehalogenase-homologous genes in deep subseafloor sedimentary metagenomes.</title>
        <authorList>
            <person name="Kawai M."/>
            <person name="Futagami T."/>
            <person name="Toyoda A."/>
            <person name="Takaki Y."/>
            <person name="Nishi S."/>
            <person name="Hori S."/>
            <person name="Arai W."/>
            <person name="Tsubouchi T."/>
            <person name="Morono Y."/>
            <person name="Uchiyama I."/>
            <person name="Ito T."/>
            <person name="Fujiyama A."/>
            <person name="Inagaki F."/>
            <person name="Takami H."/>
        </authorList>
    </citation>
    <scope>NUCLEOTIDE SEQUENCE</scope>
    <source>
        <strain evidence="6">Expedition CK06-06</strain>
    </source>
</reference>
<accession>X0VZ19</accession>
<dbReference type="PANTHER" id="PTHR43806:SF11">
    <property type="entry name" value="CEREVISIN-RELATED"/>
    <property type="match status" value="1"/>
</dbReference>
<sequence length="264" mass="27411">QWDLWDKYGIDADLAWSVLTGNETVVVVGMDTGVRYFHKDLGGNNPPGPADNDTDGNVWVNPYEIPGNGIDDEGNGKVDDVVGWDFVTGVAGCSSGEDCSTQDNDPRDFHGHGTHTAGTMAAITNNARGVAGIAGGWSDGTTGSAGNGSKIMCMRIGWATPGGGYVRMDFAAQAMNYVTDMKNRGVNVAAVNASWHSSNSGGIDLAVDNLLAADVMLIHAAGNSGSSTPDYLGGKAGVMNVAATDKSGYRAYFSNYGSWVDIAA</sequence>
<evidence type="ECO:0000256" key="1">
    <source>
        <dbReference type="ARBA" id="ARBA00011073"/>
    </source>
</evidence>
<comment type="similarity">
    <text evidence="1">Belongs to the peptidase S8 family.</text>
</comment>
<comment type="caution">
    <text evidence="6">The sequence shown here is derived from an EMBL/GenBank/DDBJ whole genome shotgun (WGS) entry which is preliminary data.</text>
</comment>
<dbReference type="Pfam" id="PF00082">
    <property type="entry name" value="Peptidase_S8"/>
    <property type="match status" value="1"/>
</dbReference>
<dbReference type="AlphaFoldDB" id="X0VZ19"/>
<dbReference type="InterPro" id="IPR050131">
    <property type="entry name" value="Peptidase_S8_subtilisin-like"/>
</dbReference>
<dbReference type="GO" id="GO:0006508">
    <property type="term" value="P:proteolysis"/>
    <property type="evidence" value="ECO:0007669"/>
    <property type="project" value="UniProtKB-KW"/>
</dbReference>
<feature type="non-terminal residue" evidence="6">
    <location>
        <position position="1"/>
    </location>
</feature>
<dbReference type="InterPro" id="IPR000209">
    <property type="entry name" value="Peptidase_S8/S53_dom"/>
</dbReference>